<dbReference type="AlphaFoldDB" id="A0A4Q1BDH0"/>
<sequence length="170" mass="18828">MALDRQTNDSYISDYPAMIGFPVASTSVDGSSEYDRSLHPYDSSLVPPQPMEIGTDFPYDGPEEGEGPKEEQSSPTGNGHLIQQSSSDDYNTILSLPDQPLITPTRSMPINDAPSHQTSVRVNQVGLERSREQRWSPPSSKRKTLPYQGSRTRTSLPLKYLTPRWNTGAS</sequence>
<dbReference type="Proteomes" id="UP000289152">
    <property type="component" value="Unassembled WGS sequence"/>
</dbReference>
<dbReference type="InParanoid" id="A0A4Q1BDH0"/>
<feature type="compositionally biased region" description="Polar residues" evidence="1">
    <location>
        <begin position="102"/>
        <end position="122"/>
    </location>
</feature>
<evidence type="ECO:0000313" key="2">
    <source>
        <dbReference type="EMBL" id="RXK35914.1"/>
    </source>
</evidence>
<feature type="region of interest" description="Disordered" evidence="1">
    <location>
        <begin position="22"/>
        <end position="155"/>
    </location>
</feature>
<feature type="compositionally biased region" description="Polar residues" evidence="1">
    <location>
        <begin position="73"/>
        <end position="94"/>
    </location>
</feature>
<reference evidence="2 3" key="1">
    <citation type="submission" date="2016-06" db="EMBL/GenBank/DDBJ databases">
        <title>Evolution of pathogenesis and genome organization in the Tremellales.</title>
        <authorList>
            <person name="Cuomo C."/>
            <person name="Litvintseva A."/>
            <person name="Heitman J."/>
            <person name="Chen Y."/>
            <person name="Sun S."/>
            <person name="Springer D."/>
            <person name="Dromer F."/>
            <person name="Young S."/>
            <person name="Zeng Q."/>
            <person name="Chapman S."/>
            <person name="Gujja S."/>
            <person name="Saif S."/>
            <person name="Birren B."/>
        </authorList>
    </citation>
    <scope>NUCLEOTIDE SEQUENCE [LARGE SCALE GENOMIC DNA]</scope>
    <source>
        <strain evidence="2 3">ATCC 28783</strain>
    </source>
</reference>
<keyword evidence="3" id="KW-1185">Reference proteome</keyword>
<protein>
    <submittedName>
        <fullName evidence="2">Uncharacterized protein</fullName>
    </submittedName>
</protein>
<evidence type="ECO:0000256" key="1">
    <source>
        <dbReference type="SAM" id="MobiDB-lite"/>
    </source>
</evidence>
<comment type="caution">
    <text evidence="2">The sequence shown here is derived from an EMBL/GenBank/DDBJ whole genome shotgun (WGS) entry which is preliminary data.</text>
</comment>
<proteinExistence type="predicted"/>
<gene>
    <name evidence="2" type="ORF">M231_06834</name>
</gene>
<evidence type="ECO:0000313" key="3">
    <source>
        <dbReference type="Proteomes" id="UP000289152"/>
    </source>
</evidence>
<name>A0A4Q1BDH0_TREME</name>
<organism evidence="2 3">
    <name type="scientific">Tremella mesenterica</name>
    <name type="common">Jelly fungus</name>
    <dbReference type="NCBI Taxonomy" id="5217"/>
    <lineage>
        <taxon>Eukaryota</taxon>
        <taxon>Fungi</taxon>
        <taxon>Dikarya</taxon>
        <taxon>Basidiomycota</taxon>
        <taxon>Agaricomycotina</taxon>
        <taxon>Tremellomycetes</taxon>
        <taxon>Tremellales</taxon>
        <taxon>Tremellaceae</taxon>
        <taxon>Tremella</taxon>
    </lineage>
</organism>
<accession>A0A4Q1BDH0</accession>
<dbReference type="EMBL" id="SDIL01000116">
    <property type="protein sequence ID" value="RXK35914.1"/>
    <property type="molecule type" value="Genomic_DNA"/>
</dbReference>